<protein>
    <submittedName>
        <fullName evidence="2">Uncharacterized protein</fullName>
    </submittedName>
</protein>
<keyword evidence="1" id="KW-0472">Membrane</keyword>
<dbReference type="EMBL" id="OE002752">
    <property type="protein sequence ID" value="CAD7459255.1"/>
    <property type="molecule type" value="Genomic_DNA"/>
</dbReference>
<gene>
    <name evidence="2" type="ORF">TTEB3V08_LOCUS7220</name>
</gene>
<keyword evidence="1" id="KW-1133">Transmembrane helix</keyword>
<accession>A0A7R9IJE7</accession>
<keyword evidence="1" id="KW-0812">Transmembrane</keyword>
<organism evidence="2">
    <name type="scientific">Timema tahoe</name>
    <dbReference type="NCBI Taxonomy" id="61484"/>
    <lineage>
        <taxon>Eukaryota</taxon>
        <taxon>Metazoa</taxon>
        <taxon>Ecdysozoa</taxon>
        <taxon>Arthropoda</taxon>
        <taxon>Hexapoda</taxon>
        <taxon>Insecta</taxon>
        <taxon>Pterygota</taxon>
        <taxon>Neoptera</taxon>
        <taxon>Polyneoptera</taxon>
        <taxon>Phasmatodea</taxon>
        <taxon>Timematodea</taxon>
        <taxon>Timematoidea</taxon>
        <taxon>Timematidae</taxon>
        <taxon>Timema</taxon>
    </lineage>
</organism>
<feature type="transmembrane region" description="Helical" evidence="1">
    <location>
        <begin position="107"/>
        <end position="127"/>
    </location>
</feature>
<dbReference type="Pfam" id="PF15932">
    <property type="entry name" value="DUF4748"/>
    <property type="match status" value="1"/>
</dbReference>
<reference evidence="2" key="1">
    <citation type="submission" date="2020-11" db="EMBL/GenBank/DDBJ databases">
        <authorList>
            <person name="Tran Van P."/>
        </authorList>
    </citation>
    <scope>NUCLEOTIDE SEQUENCE</scope>
</reference>
<dbReference type="InterPro" id="IPR031833">
    <property type="entry name" value="DUF4748"/>
</dbReference>
<evidence type="ECO:0000313" key="2">
    <source>
        <dbReference type="EMBL" id="CAD7459255.1"/>
    </source>
</evidence>
<name>A0A7R9IJE7_9NEOP</name>
<sequence>MFYTVGATGRWSPFGRKPSSSAMTDVREAALLDQYVVRTIGVRLQDTLLADPCAVGRFITEINTGLALVRPLASHLNIKVMVRFESHPDAIEMGSSYQNPAASHESLMPAIAPMCTVTLIGLYSFVLSKRSVDRHRYEDMKVRERMRNSNEGECEVTLNSNHG</sequence>
<evidence type="ECO:0000256" key="1">
    <source>
        <dbReference type="SAM" id="Phobius"/>
    </source>
</evidence>
<proteinExistence type="predicted"/>
<dbReference type="AlphaFoldDB" id="A0A7R9IJE7"/>